<sequence length="61" mass="7156">MKQKRRLYTDRTEELNDRSPVFADRTLNFTDIFQCLDKGLKNVIGPEVRSPITRQFKIKAG</sequence>
<evidence type="ECO:0000313" key="1">
    <source>
        <dbReference type="EMBL" id="GAA0598995.1"/>
    </source>
</evidence>
<gene>
    <name evidence="1" type="ORF">GCM10009001_14040</name>
</gene>
<comment type="caution">
    <text evidence="1">The sequence shown here is derived from an EMBL/GenBank/DDBJ whole genome shotgun (WGS) entry which is preliminary data.</text>
</comment>
<dbReference type="Proteomes" id="UP001500866">
    <property type="component" value="Unassembled WGS sequence"/>
</dbReference>
<reference evidence="1 2" key="1">
    <citation type="journal article" date="2019" name="Int. J. Syst. Evol. Microbiol.">
        <title>The Global Catalogue of Microorganisms (GCM) 10K type strain sequencing project: providing services to taxonomists for standard genome sequencing and annotation.</title>
        <authorList>
            <consortium name="The Broad Institute Genomics Platform"/>
            <consortium name="The Broad Institute Genome Sequencing Center for Infectious Disease"/>
            <person name="Wu L."/>
            <person name="Ma J."/>
        </authorList>
    </citation>
    <scope>NUCLEOTIDE SEQUENCE [LARGE SCALE GENOMIC DNA]</scope>
    <source>
        <strain evidence="1 2">JCM 15395</strain>
    </source>
</reference>
<dbReference type="EMBL" id="BAAADS010000009">
    <property type="protein sequence ID" value="GAA0598995.1"/>
    <property type="molecule type" value="Genomic_DNA"/>
</dbReference>
<keyword evidence="2" id="KW-1185">Reference proteome</keyword>
<protein>
    <recommendedName>
        <fullName evidence="3">Transposase</fullName>
    </recommendedName>
</protein>
<evidence type="ECO:0008006" key="3">
    <source>
        <dbReference type="Google" id="ProtNLM"/>
    </source>
</evidence>
<name>A0ABN1FVZ4_9BACI</name>
<evidence type="ECO:0000313" key="2">
    <source>
        <dbReference type="Proteomes" id="UP001500866"/>
    </source>
</evidence>
<proteinExistence type="predicted"/>
<accession>A0ABN1FVZ4</accession>
<organism evidence="1 2">
    <name type="scientific">Virgibacillus siamensis</name>
    <dbReference type="NCBI Taxonomy" id="480071"/>
    <lineage>
        <taxon>Bacteria</taxon>
        <taxon>Bacillati</taxon>
        <taxon>Bacillota</taxon>
        <taxon>Bacilli</taxon>
        <taxon>Bacillales</taxon>
        <taxon>Bacillaceae</taxon>
        <taxon>Virgibacillus</taxon>
    </lineage>
</organism>